<reference evidence="2" key="1">
    <citation type="submission" date="2021-09" db="EMBL/GenBank/DDBJ databases">
        <title>Fulvivirga sp. isolated from coastal sediment.</title>
        <authorList>
            <person name="Yu H."/>
        </authorList>
    </citation>
    <scope>NUCLEOTIDE SEQUENCE</scope>
    <source>
        <strain evidence="2">1062</strain>
    </source>
</reference>
<name>A0A9X1KV39_9BACT</name>
<accession>A0A9X1KV39</accession>
<dbReference type="SUPFAM" id="SSF54427">
    <property type="entry name" value="NTF2-like"/>
    <property type="match status" value="1"/>
</dbReference>
<dbReference type="InterPro" id="IPR027843">
    <property type="entry name" value="DUF4440"/>
</dbReference>
<feature type="domain" description="DUF4440" evidence="1">
    <location>
        <begin position="18"/>
        <end position="126"/>
    </location>
</feature>
<organism evidence="2 3">
    <name type="scientific">Fulvivirga sedimenti</name>
    <dbReference type="NCBI Taxonomy" id="2879465"/>
    <lineage>
        <taxon>Bacteria</taxon>
        <taxon>Pseudomonadati</taxon>
        <taxon>Bacteroidota</taxon>
        <taxon>Cytophagia</taxon>
        <taxon>Cytophagales</taxon>
        <taxon>Fulvivirgaceae</taxon>
        <taxon>Fulvivirga</taxon>
    </lineage>
</organism>
<dbReference type="Proteomes" id="UP001139409">
    <property type="component" value="Unassembled WGS sequence"/>
</dbReference>
<proteinExistence type="predicted"/>
<protein>
    <submittedName>
        <fullName evidence="2">SgcJ/EcaC family oxidoreductase</fullName>
    </submittedName>
</protein>
<dbReference type="AlphaFoldDB" id="A0A9X1KV39"/>
<dbReference type="EMBL" id="JAIXNE010000001">
    <property type="protein sequence ID" value="MCA6074268.1"/>
    <property type="molecule type" value="Genomic_DNA"/>
</dbReference>
<gene>
    <name evidence="2" type="ORF">LDX50_05275</name>
</gene>
<evidence type="ECO:0000313" key="3">
    <source>
        <dbReference type="Proteomes" id="UP001139409"/>
    </source>
</evidence>
<sequence length="157" mass="17827">MSDQNITYLQNPEYMPNAFADAWNERDAHKIAGLFSSDAEFVNVVGLWWHNRADIFKAHDYGLKNIFQHSQLSVGTVKQRRLSDSAAVIHARMKLDGQTSHGGIDNPGTRRNIFTFVMQKQENGWVCVAAHNTDVIPGKETNIVDSKNQVRPVDYRK</sequence>
<dbReference type="Gene3D" id="3.10.450.50">
    <property type="match status" value="1"/>
</dbReference>
<keyword evidence="3" id="KW-1185">Reference proteome</keyword>
<dbReference type="InterPro" id="IPR011944">
    <property type="entry name" value="Steroid_delta5-4_isomerase"/>
</dbReference>
<dbReference type="NCBIfam" id="TIGR02246">
    <property type="entry name" value="SgcJ/EcaC family oxidoreductase"/>
    <property type="match status" value="1"/>
</dbReference>
<dbReference type="Pfam" id="PF14534">
    <property type="entry name" value="DUF4440"/>
    <property type="match status" value="1"/>
</dbReference>
<evidence type="ECO:0000259" key="1">
    <source>
        <dbReference type="Pfam" id="PF14534"/>
    </source>
</evidence>
<dbReference type="InterPro" id="IPR032710">
    <property type="entry name" value="NTF2-like_dom_sf"/>
</dbReference>
<dbReference type="RefSeq" id="WP_225697364.1">
    <property type="nucleotide sequence ID" value="NZ_JAIXNE010000001.1"/>
</dbReference>
<comment type="caution">
    <text evidence="2">The sequence shown here is derived from an EMBL/GenBank/DDBJ whole genome shotgun (WGS) entry which is preliminary data.</text>
</comment>
<evidence type="ECO:0000313" key="2">
    <source>
        <dbReference type="EMBL" id="MCA6074268.1"/>
    </source>
</evidence>